<organism evidence="2 3">
    <name type="scientific">Pisolithus microcarpus 441</name>
    <dbReference type="NCBI Taxonomy" id="765257"/>
    <lineage>
        <taxon>Eukaryota</taxon>
        <taxon>Fungi</taxon>
        <taxon>Dikarya</taxon>
        <taxon>Basidiomycota</taxon>
        <taxon>Agaricomycotina</taxon>
        <taxon>Agaricomycetes</taxon>
        <taxon>Agaricomycetidae</taxon>
        <taxon>Boletales</taxon>
        <taxon>Sclerodermatineae</taxon>
        <taxon>Pisolithaceae</taxon>
        <taxon>Pisolithus</taxon>
    </lineage>
</organism>
<dbReference type="AlphaFoldDB" id="A0A0C9YDL1"/>
<dbReference type="EMBL" id="KN833733">
    <property type="protein sequence ID" value="KIK22900.1"/>
    <property type="molecule type" value="Genomic_DNA"/>
</dbReference>
<dbReference type="Proteomes" id="UP000054018">
    <property type="component" value="Unassembled WGS sequence"/>
</dbReference>
<proteinExistence type="predicted"/>
<gene>
    <name evidence="2" type="ORF">PISMIDRAFT_679762</name>
</gene>
<accession>A0A0C9YDL1</accession>
<reference evidence="3" key="2">
    <citation type="submission" date="2015-01" db="EMBL/GenBank/DDBJ databases">
        <title>Evolutionary Origins and Diversification of the Mycorrhizal Mutualists.</title>
        <authorList>
            <consortium name="DOE Joint Genome Institute"/>
            <consortium name="Mycorrhizal Genomics Consortium"/>
            <person name="Kohler A."/>
            <person name="Kuo A."/>
            <person name="Nagy L.G."/>
            <person name="Floudas D."/>
            <person name="Copeland A."/>
            <person name="Barry K.W."/>
            <person name="Cichocki N."/>
            <person name="Veneault-Fourrey C."/>
            <person name="LaButti K."/>
            <person name="Lindquist E.A."/>
            <person name="Lipzen A."/>
            <person name="Lundell T."/>
            <person name="Morin E."/>
            <person name="Murat C."/>
            <person name="Riley R."/>
            <person name="Ohm R."/>
            <person name="Sun H."/>
            <person name="Tunlid A."/>
            <person name="Henrissat B."/>
            <person name="Grigoriev I.V."/>
            <person name="Hibbett D.S."/>
            <person name="Martin F."/>
        </authorList>
    </citation>
    <scope>NUCLEOTIDE SEQUENCE [LARGE SCALE GENOMIC DNA]</scope>
    <source>
        <strain evidence="3">441</strain>
    </source>
</reference>
<feature type="compositionally biased region" description="Polar residues" evidence="1">
    <location>
        <begin position="56"/>
        <end position="82"/>
    </location>
</feature>
<keyword evidence="3" id="KW-1185">Reference proteome</keyword>
<evidence type="ECO:0000313" key="2">
    <source>
        <dbReference type="EMBL" id="KIK22900.1"/>
    </source>
</evidence>
<sequence>MGIYLTTWTCTQARSYEPRSTLLSPAQLLHSLHSNVHSHHLQIPPPTSGYPRHDGGQNSQWGASHVPSQAENVGNQATSPTFRSSLRPVVRAFQQLQATSQTFQNAQSTWNVLTRNQIPTCRAARA</sequence>
<protein>
    <submittedName>
        <fullName evidence="2">Uncharacterized protein</fullName>
    </submittedName>
</protein>
<evidence type="ECO:0000256" key="1">
    <source>
        <dbReference type="SAM" id="MobiDB-lite"/>
    </source>
</evidence>
<evidence type="ECO:0000313" key="3">
    <source>
        <dbReference type="Proteomes" id="UP000054018"/>
    </source>
</evidence>
<name>A0A0C9YDL1_9AGAM</name>
<reference evidence="2 3" key="1">
    <citation type="submission" date="2014-04" db="EMBL/GenBank/DDBJ databases">
        <authorList>
            <consortium name="DOE Joint Genome Institute"/>
            <person name="Kuo A."/>
            <person name="Kohler A."/>
            <person name="Costa M.D."/>
            <person name="Nagy L.G."/>
            <person name="Floudas D."/>
            <person name="Copeland A."/>
            <person name="Barry K.W."/>
            <person name="Cichocki N."/>
            <person name="Veneault-Fourrey C."/>
            <person name="LaButti K."/>
            <person name="Lindquist E.A."/>
            <person name="Lipzen A."/>
            <person name="Lundell T."/>
            <person name="Morin E."/>
            <person name="Murat C."/>
            <person name="Sun H."/>
            <person name="Tunlid A."/>
            <person name="Henrissat B."/>
            <person name="Grigoriev I.V."/>
            <person name="Hibbett D.S."/>
            <person name="Martin F."/>
            <person name="Nordberg H.P."/>
            <person name="Cantor M.N."/>
            <person name="Hua S.X."/>
        </authorList>
    </citation>
    <scope>NUCLEOTIDE SEQUENCE [LARGE SCALE GENOMIC DNA]</scope>
    <source>
        <strain evidence="2 3">441</strain>
    </source>
</reference>
<dbReference type="HOGENOM" id="CLU_1982445_0_0_1"/>
<feature type="region of interest" description="Disordered" evidence="1">
    <location>
        <begin position="38"/>
        <end position="82"/>
    </location>
</feature>